<dbReference type="PANTHER" id="PTHR30506:SF3">
    <property type="entry name" value="UPF0126 INNER MEMBRANE PROTEIN YADS-RELATED"/>
    <property type="match status" value="1"/>
</dbReference>
<evidence type="ECO:0000313" key="9">
    <source>
        <dbReference type="EMBL" id="MBB6209020.1"/>
    </source>
</evidence>
<feature type="transmembrane region" description="Helical" evidence="7">
    <location>
        <begin position="14"/>
        <end position="38"/>
    </location>
</feature>
<feature type="transmembrane region" description="Helical" evidence="7">
    <location>
        <begin position="127"/>
        <end position="147"/>
    </location>
</feature>
<organism evidence="9 10">
    <name type="scientific">Novispirillum itersonii</name>
    <name type="common">Aquaspirillum itersonii</name>
    <dbReference type="NCBI Taxonomy" id="189"/>
    <lineage>
        <taxon>Bacteria</taxon>
        <taxon>Pseudomonadati</taxon>
        <taxon>Pseudomonadota</taxon>
        <taxon>Alphaproteobacteria</taxon>
        <taxon>Rhodospirillales</taxon>
        <taxon>Novispirillaceae</taxon>
        <taxon>Novispirillum</taxon>
    </lineage>
</organism>
<gene>
    <name evidence="9" type="ORF">FHS48_000401</name>
</gene>
<keyword evidence="3" id="KW-1003">Cell membrane</keyword>
<evidence type="ECO:0000256" key="3">
    <source>
        <dbReference type="ARBA" id="ARBA00022475"/>
    </source>
</evidence>
<comment type="similarity">
    <text evidence="2">Belongs to the UPF0126 family.</text>
</comment>
<dbReference type="EMBL" id="JACIIX010000001">
    <property type="protein sequence ID" value="MBB6209020.1"/>
    <property type="molecule type" value="Genomic_DNA"/>
</dbReference>
<protein>
    <submittedName>
        <fullName evidence="9">Putative membrane protein YeiH</fullName>
    </submittedName>
</protein>
<dbReference type="Proteomes" id="UP000544872">
    <property type="component" value="Unassembled WGS sequence"/>
</dbReference>
<feature type="transmembrane region" description="Helical" evidence="7">
    <location>
        <begin position="104"/>
        <end position="121"/>
    </location>
</feature>
<dbReference type="AlphaFoldDB" id="A0A7W9ZCV4"/>
<feature type="transmembrane region" description="Helical" evidence="7">
    <location>
        <begin position="79"/>
        <end position="97"/>
    </location>
</feature>
<evidence type="ECO:0000256" key="2">
    <source>
        <dbReference type="ARBA" id="ARBA00008193"/>
    </source>
</evidence>
<dbReference type="RefSeq" id="WP_184260773.1">
    <property type="nucleotide sequence ID" value="NZ_JACIIX010000001.1"/>
</dbReference>
<proteinExistence type="inferred from homology"/>
<sequence>MLADTLLSLDQSLAVARVITLVDMTAVAVFAISGALVAARREMDLLSFVFVGTVTGIGGGTLRDLILGVRPVWVTQPDYLVICIVASVTTFWAARLLSSRYRALVWMDAVGVGMYAVTGAQKAAALGAAPVVSVLMGVMTAAFGGLMRDIMCGEKSPLLFNREVYATAAILGASVYLVLRALDLPVEIQAAGGFCAGFGLRAGAIVFGWGLPTYRRPARPLDGPDGRD</sequence>
<dbReference type="Pfam" id="PF03458">
    <property type="entry name" value="Gly_transporter"/>
    <property type="match status" value="2"/>
</dbReference>
<feature type="transmembrane region" description="Helical" evidence="7">
    <location>
        <begin position="191"/>
        <end position="211"/>
    </location>
</feature>
<keyword evidence="6 7" id="KW-0472">Membrane</keyword>
<name>A0A7W9ZCV4_NOVIT</name>
<comment type="caution">
    <text evidence="9">The sequence shown here is derived from an EMBL/GenBank/DDBJ whole genome shotgun (WGS) entry which is preliminary data.</text>
</comment>
<dbReference type="GO" id="GO:0005886">
    <property type="term" value="C:plasma membrane"/>
    <property type="evidence" value="ECO:0007669"/>
    <property type="project" value="UniProtKB-SubCell"/>
</dbReference>
<evidence type="ECO:0000256" key="5">
    <source>
        <dbReference type="ARBA" id="ARBA00022989"/>
    </source>
</evidence>
<evidence type="ECO:0000256" key="7">
    <source>
        <dbReference type="SAM" id="Phobius"/>
    </source>
</evidence>
<evidence type="ECO:0000313" key="10">
    <source>
        <dbReference type="Proteomes" id="UP000544872"/>
    </source>
</evidence>
<evidence type="ECO:0000256" key="6">
    <source>
        <dbReference type="ARBA" id="ARBA00023136"/>
    </source>
</evidence>
<keyword evidence="5 7" id="KW-1133">Transmembrane helix</keyword>
<evidence type="ECO:0000256" key="1">
    <source>
        <dbReference type="ARBA" id="ARBA00004651"/>
    </source>
</evidence>
<accession>A0A7W9ZCV4</accession>
<feature type="transmembrane region" description="Helical" evidence="7">
    <location>
        <begin position="45"/>
        <end position="67"/>
    </location>
</feature>
<evidence type="ECO:0000259" key="8">
    <source>
        <dbReference type="Pfam" id="PF03458"/>
    </source>
</evidence>
<dbReference type="InterPro" id="IPR005115">
    <property type="entry name" value="Gly_transporter"/>
</dbReference>
<feature type="domain" description="Glycine transporter" evidence="8">
    <location>
        <begin position="21"/>
        <end position="94"/>
    </location>
</feature>
<comment type="subcellular location">
    <subcellularLocation>
        <location evidence="1">Cell membrane</location>
        <topology evidence="1">Multi-pass membrane protein</topology>
    </subcellularLocation>
</comment>
<dbReference type="PANTHER" id="PTHR30506">
    <property type="entry name" value="INNER MEMBRANE PROTEIN"/>
    <property type="match status" value="1"/>
</dbReference>
<reference evidence="9 10" key="1">
    <citation type="submission" date="2020-08" db="EMBL/GenBank/DDBJ databases">
        <title>Genomic Encyclopedia of Type Strains, Phase IV (KMG-IV): sequencing the most valuable type-strain genomes for metagenomic binning, comparative biology and taxonomic classification.</title>
        <authorList>
            <person name="Goeker M."/>
        </authorList>
    </citation>
    <scope>NUCLEOTIDE SEQUENCE [LARGE SCALE GENOMIC DNA]</scope>
    <source>
        <strain evidence="9 10">DSM 11590</strain>
    </source>
</reference>
<keyword evidence="4 7" id="KW-0812">Transmembrane</keyword>
<feature type="transmembrane region" description="Helical" evidence="7">
    <location>
        <begin position="159"/>
        <end position="179"/>
    </location>
</feature>
<evidence type="ECO:0000256" key="4">
    <source>
        <dbReference type="ARBA" id="ARBA00022692"/>
    </source>
</evidence>
<feature type="domain" description="Glycine transporter" evidence="8">
    <location>
        <begin position="106"/>
        <end position="180"/>
    </location>
</feature>
<keyword evidence="10" id="KW-1185">Reference proteome</keyword>